<keyword evidence="1" id="KW-0732">Signal</keyword>
<evidence type="ECO:0000256" key="1">
    <source>
        <dbReference type="SAM" id="SignalP"/>
    </source>
</evidence>
<feature type="chain" id="PRO_5005489288" evidence="1">
    <location>
        <begin position="22"/>
        <end position="177"/>
    </location>
</feature>
<feature type="signal peptide" evidence="1">
    <location>
        <begin position="1"/>
        <end position="21"/>
    </location>
</feature>
<organism evidence="2">
    <name type="scientific">Lepeophtheirus salmonis</name>
    <name type="common">Salmon louse</name>
    <name type="synonym">Caligus salmonis</name>
    <dbReference type="NCBI Taxonomy" id="72036"/>
    <lineage>
        <taxon>Eukaryota</taxon>
        <taxon>Metazoa</taxon>
        <taxon>Ecdysozoa</taxon>
        <taxon>Arthropoda</taxon>
        <taxon>Crustacea</taxon>
        <taxon>Multicrustacea</taxon>
        <taxon>Hexanauplia</taxon>
        <taxon>Copepoda</taxon>
        <taxon>Siphonostomatoida</taxon>
        <taxon>Caligidae</taxon>
        <taxon>Lepeophtheirus</taxon>
    </lineage>
</organism>
<protein>
    <submittedName>
        <fullName evidence="2">Uncharacterized protein</fullName>
    </submittedName>
</protein>
<dbReference type="EMBL" id="HACA01029831">
    <property type="protein sequence ID" value="CDW47192.1"/>
    <property type="molecule type" value="Transcribed_RNA"/>
</dbReference>
<reference evidence="2" key="1">
    <citation type="submission" date="2014-05" db="EMBL/GenBank/DDBJ databases">
        <authorList>
            <person name="Chronopoulou M."/>
        </authorList>
    </citation>
    <scope>NUCLEOTIDE SEQUENCE</scope>
    <source>
        <tissue evidence="2">Whole organism</tissue>
    </source>
</reference>
<name>A0A0K2VAI6_LEPSM</name>
<dbReference type="AlphaFoldDB" id="A0A0K2VAI6"/>
<proteinExistence type="predicted"/>
<feature type="non-terminal residue" evidence="2">
    <location>
        <position position="1"/>
    </location>
</feature>
<accession>A0A0K2VAI6</accession>
<sequence length="177" mass="19909">MKMFILELSFIFFLGYNSVHSYKGKVSSYKWAPQYFNRPISMDGNMQDFVSKYPYYGGGDSRMDFAQMRALPSMTTGIRRVKGSFASWTPEWNRMSSLGSKRIVWKRSICSKVGEMCVTKSQIYGSQMISPCCPGSVCSLIEGENFICLKNRGGSSNLYPNGGSLSDGPEDIYDYAD</sequence>
<evidence type="ECO:0000313" key="2">
    <source>
        <dbReference type="EMBL" id="CDW47192.1"/>
    </source>
</evidence>